<evidence type="ECO:0000256" key="5">
    <source>
        <dbReference type="ARBA" id="ARBA00022989"/>
    </source>
</evidence>
<keyword evidence="4" id="KW-0479">Metal-binding</keyword>
<evidence type="ECO:0000256" key="7">
    <source>
        <dbReference type="ARBA" id="ARBA00023004"/>
    </source>
</evidence>
<gene>
    <name evidence="13" type="ORF">ACFP81_05875</name>
</gene>
<keyword evidence="8" id="KW-0350">Heme biosynthesis</keyword>
<protein>
    <submittedName>
        <fullName evidence="13">COX15/CtaA family protein</fullName>
    </submittedName>
</protein>
<keyword evidence="9 12" id="KW-0472">Membrane</keyword>
<evidence type="ECO:0000313" key="13">
    <source>
        <dbReference type="EMBL" id="MFC6591589.1"/>
    </source>
</evidence>
<evidence type="ECO:0000256" key="9">
    <source>
        <dbReference type="ARBA" id="ARBA00023136"/>
    </source>
</evidence>
<dbReference type="RefSeq" id="WP_380082591.1">
    <property type="nucleotide sequence ID" value="NZ_JBHSWD010000001.1"/>
</dbReference>
<comment type="subcellular location">
    <subcellularLocation>
        <location evidence="1">Membrane</location>
        <topology evidence="1">Multi-pass membrane protein</topology>
    </subcellularLocation>
</comment>
<evidence type="ECO:0000256" key="4">
    <source>
        <dbReference type="ARBA" id="ARBA00022723"/>
    </source>
</evidence>
<dbReference type="PANTHER" id="PTHR35457">
    <property type="entry name" value="HEME A SYNTHASE"/>
    <property type="match status" value="1"/>
</dbReference>
<keyword evidence="7" id="KW-0408">Iron</keyword>
<dbReference type="InterPro" id="IPR003780">
    <property type="entry name" value="COX15/CtaA_fam"/>
</dbReference>
<evidence type="ECO:0000256" key="10">
    <source>
        <dbReference type="ARBA" id="ARBA00023157"/>
    </source>
</evidence>
<evidence type="ECO:0000313" key="14">
    <source>
        <dbReference type="Proteomes" id="UP001596297"/>
    </source>
</evidence>
<evidence type="ECO:0000256" key="8">
    <source>
        <dbReference type="ARBA" id="ARBA00023133"/>
    </source>
</evidence>
<dbReference type="Proteomes" id="UP001596297">
    <property type="component" value="Unassembled WGS sequence"/>
</dbReference>
<keyword evidence="3 12" id="KW-0812">Transmembrane</keyword>
<keyword evidence="5 12" id="KW-1133">Transmembrane helix</keyword>
<evidence type="ECO:0000256" key="3">
    <source>
        <dbReference type="ARBA" id="ARBA00022692"/>
    </source>
</evidence>
<sequence>MTSGYLLWMAARLRQLRPSPAVDRWAGLLGAAVAAQVVAGFLNVALRAPNWMQLTHLLLACIMWLMTVMLGYSALTAQREPAQQGRAPAGAQA</sequence>
<proteinExistence type="predicted"/>
<evidence type="ECO:0000256" key="1">
    <source>
        <dbReference type="ARBA" id="ARBA00004141"/>
    </source>
</evidence>
<evidence type="ECO:0000256" key="6">
    <source>
        <dbReference type="ARBA" id="ARBA00023002"/>
    </source>
</evidence>
<accession>A0ABW1YFE9</accession>
<comment type="pathway">
    <text evidence="11">Porphyrin-containing compound metabolism.</text>
</comment>
<comment type="caution">
    <text evidence="13">The sequence shown here is derived from an EMBL/GenBank/DDBJ whole genome shotgun (WGS) entry which is preliminary data.</text>
</comment>
<dbReference type="InterPro" id="IPR050450">
    <property type="entry name" value="COX15/CtaA_HemeA_synthase"/>
</dbReference>
<evidence type="ECO:0000256" key="12">
    <source>
        <dbReference type="SAM" id="Phobius"/>
    </source>
</evidence>
<keyword evidence="6" id="KW-0560">Oxidoreductase</keyword>
<evidence type="ECO:0000256" key="2">
    <source>
        <dbReference type="ARBA" id="ARBA00022475"/>
    </source>
</evidence>
<feature type="transmembrane region" description="Helical" evidence="12">
    <location>
        <begin position="25"/>
        <end position="45"/>
    </location>
</feature>
<dbReference type="Pfam" id="PF02628">
    <property type="entry name" value="COX15-CtaA"/>
    <property type="match status" value="1"/>
</dbReference>
<reference evidence="14" key="1">
    <citation type="journal article" date="2019" name="Int. J. Syst. Evol. Microbiol.">
        <title>The Global Catalogue of Microorganisms (GCM) 10K type strain sequencing project: providing services to taxonomists for standard genome sequencing and annotation.</title>
        <authorList>
            <consortium name="The Broad Institute Genomics Platform"/>
            <consortium name="The Broad Institute Genome Sequencing Center for Infectious Disease"/>
            <person name="Wu L."/>
            <person name="Ma J."/>
        </authorList>
    </citation>
    <scope>NUCLEOTIDE SEQUENCE [LARGE SCALE GENOMIC DNA]</scope>
    <source>
        <strain evidence="14">CGMCC 1.15772</strain>
    </source>
</reference>
<feature type="transmembrane region" description="Helical" evidence="12">
    <location>
        <begin position="57"/>
        <end position="75"/>
    </location>
</feature>
<dbReference type="PANTHER" id="PTHR35457:SF1">
    <property type="entry name" value="HEME A SYNTHASE"/>
    <property type="match status" value="1"/>
</dbReference>
<keyword evidence="2" id="KW-1003">Cell membrane</keyword>
<organism evidence="13 14">
    <name type="scientific">Deinococcus lacus</name>
    <dbReference type="NCBI Taxonomy" id="392561"/>
    <lineage>
        <taxon>Bacteria</taxon>
        <taxon>Thermotogati</taxon>
        <taxon>Deinococcota</taxon>
        <taxon>Deinococci</taxon>
        <taxon>Deinococcales</taxon>
        <taxon>Deinococcaceae</taxon>
        <taxon>Deinococcus</taxon>
    </lineage>
</organism>
<evidence type="ECO:0000256" key="11">
    <source>
        <dbReference type="ARBA" id="ARBA00023444"/>
    </source>
</evidence>
<keyword evidence="14" id="KW-1185">Reference proteome</keyword>
<keyword evidence="10" id="KW-1015">Disulfide bond</keyword>
<name>A0ABW1YFE9_9DEIO</name>
<dbReference type="EMBL" id="JBHSWD010000001">
    <property type="protein sequence ID" value="MFC6591589.1"/>
    <property type="molecule type" value="Genomic_DNA"/>
</dbReference>